<sequence>MTFSKSKIIYLTIKSTRVYLIETYPTQNFFQVVTSG</sequence>
<name>A0A8S5ML10_9CAUD</name>
<organism evidence="1">
    <name type="scientific">Siphoviridae sp. ctMM521</name>
    <dbReference type="NCBI Taxonomy" id="2826259"/>
    <lineage>
        <taxon>Viruses</taxon>
        <taxon>Duplodnaviria</taxon>
        <taxon>Heunggongvirae</taxon>
        <taxon>Uroviricota</taxon>
        <taxon>Caudoviricetes</taxon>
    </lineage>
</organism>
<protein>
    <submittedName>
        <fullName evidence="1">Uncharacterized protein</fullName>
    </submittedName>
</protein>
<dbReference type="EMBL" id="BK014922">
    <property type="protein sequence ID" value="DAD82603.1"/>
    <property type="molecule type" value="Genomic_DNA"/>
</dbReference>
<accession>A0A8S5ML10</accession>
<evidence type="ECO:0000313" key="1">
    <source>
        <dbReference type="EMBL" id="DAD82603.1"/>
    </source>
</evidence>
<proteinExistence type="predicted"/>
<reference evidence="1" key="1">
    <citation type="journal article" date="2021" name="Proc. Natl. Acad. Sci. U.S.A.">
        <title>A Catalog of Tens of Thousands of Viruses from Human Metagenomes Reveals Hidden Associations with Chronic Diseases.</title>
        <authorList>
            <person name="Tisza M.J."/>
            <person name="Buck C.B."/>
        </authorList>
    </citation>
    <scope>NUCLEOTIDE SEQUENCE</scope>
    <source>
        <strain evidence="1">CtMM521</strain>
    </source>
</reference>